<name>A0ACB0LQ05_TRIPR</name>
<evidence type="ECO:0000313" key="2">
    <source>
        <dbReference type="Proteomes" id="UP001177021"/>
    </source>
</evidence>
<accession>A0ACB0LQ05</accession>
<evidence type="ECO:0000313" key="1">
    <source>
        <dbReference type="EMBL" id="CAJ2670497.1"/>
    </source>
</evidence>
<feature type="non-terminal residue" evidence="1">
    <location>
        <position position="1"/>
    </location>
</feature>
<feature type="non-terminal residue" evidence="1">
    <location>
        <position position="338"/>
    </location>
</feature>
<proteinExistence type="predicted"/>
<organism evidence="1 2">
    <name type="scientific">Trifolium pratense</name>
    <name type="common">Red clover</name>
    <dbReference type="NCBI Taxonomy" id="57577"/>
    <lineage>
        <taxon>Eukaryota</taxon>
        <taxon>Viridiplantae</taxon>
        <taxon>Streptophyta</taxon>
        <taxon>Embryophyta</taxon>
        <taxon>Tracheophyta</taxon>
        <taxon>Spermatophyta</taxon>
        <taxon>Magnoliopsida</taxon>
        <taxon>eudicotyledons</taxon>
        <taxon>Gunneridae</taxon>
        <taxon>Pentapetalae</taxon>
        <taxon>rosids</taxon>
        <taxon>fabids</taxon>
        <taxon>Fabales</taxon>
        <taxon>Fabaceae</taxon>
        <taxon>Papilionoideae</taxon>
        <taxon>50 kb inversion clade</taxon>
        <taxon>NPAAA clade</taxon>
        <taxon>Hologalegina</taxon>
        <taxon>IRL clade</taxon>
        <taxon>Trifolieae</taxon>
        <taxon>Trifolium</taxon>
    </lineage>
</organism>
<reference evidence="1" key="1">
    <citation type="submission" date="2023-10" db="EMBL/GenBank/DDBJ databases">
        <authorList>
            <person name="Rodriguez Cubillos JULIANA M."/>
            <person name="De Vega J."/>
        </authorList>
    </citation>
    <scope>NUCLEOTIDE SEQUENCE</scope>
</reference>
<keyword evidence="2" id="KW-1185">Reference proteome</keyword>
<dbReference type="Proteomes" id="UP001177021">
    <property type="component" value="Unassembled WGS sequence"/>
</dbReference>
<sequence length="338" mass="37703">MASATQTEEHVQLKLLINEESNKVVFAEAGKDFVDILCSFLTIPLGTIARLSQKDSNMGPVTVGCLNSLYQSVSNLDECLWTTTSKELLLCPRNSSEDYCSTLKINIDDLVPTEYFMYGNKYCRSYHDHYISGNEDYCSTLKINIDDLVPAEDFMYGNKYCRSDDDHYFSGNGLILSTSANDKCPCCNGCCNRSIFLKPYCKGFVNSVATFVITEDLTIRPNSMVHTSFSLLQNSGITTSSAKEITVNVTQEKVLDILKCALVSKSPMTDVFLGKKPSIARHLFFPCNFDNSSDIQFMLQLVIRKSDGNILFAHGEKDFADLLLSFLTFPLGGVIHKL</sequence>
<protein>
    <submittedName>
        <fullName evidence="1">Uncharacterized protein</fullName>
    </submittedName>
</protein>
<gene>
    <name evidence="1" type="ORF">MILVUS5_LOCUS34521</name>
</gene>
<comment type="caution">
    <text evidence="1">The sequence shown here is derived from an EMBL/GenBank/DDBJ whole genome shotgun (WGS) entry which is preliminary data.</text>
</comment>
<dbReference type="EMBL" id="CASHSV030000615">
    <property type="protein sequence ID" value="CAJ2670497.1"/>
    <property type="molecule type" value="Genomic_DNA"/>
</dbReference>